<dbReference type="RefSeq" id="WP_345256497.1">
    <property type="nucleotide sequence ID" value="NZ_BAABGY010000008.1"/>
</dbReference>
<keyword evidence="3" id="KW-1185">Reference proteome</keyword>
<evidence type="ECO:0000256" key="1">
    <source>
        <dbReference type="SAM" id="MobiDB-lite"/>
    </source>
</evidence>
<sequence>MGTSNAYGGPKGSNPLVPSWLGGNAAPAAAQPGQAPVTPGANAGAAGAGPGVAAANAGGEAGPTASFTSAKSGFTRFVRSGGAAAGSLHKAASRYARTGGAQAATQRMGASRAAAGRFVSFFGAASGGGAGLTTALATFNLQGLLNSPVEDILSALIDHICPDGGTIDEGIARSAFVETIIALLDEGIDLDTLTEEQAMHAIGLFIAHSIEGRLCNDIGTKITFAADRVADIAAIQQELHDFIAGCVSDSLSQFEGQVAALTDVEIVGFVDQIYEDAFSILADVTNE</sequence>
<evidence type="ECO:0000313" key="2">
    <source>
        <dbReference type="EMBL" id="GAA4334861.1"/>
    </source>
</evidence>
<evidence type="ECO:0000313" key="3">
    <source>
        <dbReference type="Proteomes" id="UP001501725"/>
    </source>
</evidence>
<comment type="caution">
    <text evidence="2">The sequence shown here is derived from an EMBL/GenBank/DDBJ whole genome shotgun (WGS) entry which is preliminary data.</text>
</comment>
<reference evidence="3" key="1">
    <citation type="journal article" date="2019" name="Int. J. Syst. Evol. Microbiol.">
        <title>The Global Catalogue of Microorganisms (GCM) 10K type strain sequencing project: providing services to taxonomists for standard genome sequencing and annotation.</title>
        <authorList>
            <consortium name="The Broad Institute Genomics Platform"/>
            <consortium name="The Broad Institute Genome Sequencing Center for Infectious Disease"/>
            <person name="Wu L."/>
            <person name="Ma J."/>
        </authorList>
    </citation>
    <scope>NUCLEOTIDE SEQUENCE [LARGE SCALE GENOMIC DNA]</scope>
    <source>
        <strain evidence="3">JCM 17919</strain>
    </source>
</reference>
<accession>A0ABP8H624</accession>
<feature type="region of interest" description="Disordered" evidence="1">
    <location>
        <begin position="18"/>
        <end position="64"/>
    </location>
</feature>
<dbReference type="InterPro" id="IPR049675">
    <property type="entry name" value="QatB"/>
</dbReference>
<dbReference type="Proteomes" id="UP001501725">
    <property type="component" value="Unassembled WGS sequence"/>
</dbReference>
<feature type="compositionally biased region" description="Low complexity" evidence="1">
    <location>
        <begin position="22"/>
        <end position="64"/>
    </location>
</feature>
<dbReference type="NCBIfam" id="NF041924">
    <property type="entry name" value="QatB"/>
    <property type="match status" value="1"/>
</dbReference>
<proteinExistence type="predicted"/>
<protein>
    <submittedName>
        <fullName evidence="2">Uncharacterized protein</fullName>
    </submittedName>
</protein>
<name>A0ABP8H624_9BACT</name>
<organism evidence="2 3">
    <name type="scientific">Flaviaesturariibacter amylovorans</name>
    <dbReference type="NCBI Taxonomy" id="1084520"/>
    <lineage>
        <taxon>Bacteria</taxon>
        <taxon>Pseudomonadati</taxon>
        <taxon>Bacteroidota</taxon>
        <taxon>Chitinophagia</taxon>
        <taxon>Chitinophagales</taxon>
        <taxon>Chitinophagaceae</taxon>
        <taxon>Flaviaestuariibacter</taxon>
    </lineage>
</organism>
<gene>
    <name evidence="2" type="ORF">GCM10023184_29250</name>
</gene>
<dbReference type="EMBL" id="BAABGY010000008">
    <property type="protein sequence ID" value="GAA4334861.1"/>
    <property type="molecule type" value="Genomic_DNA"/>
</dbReference>